<dbReference type="InterPro" id="IPR013024">
    <property type="entry name" value="GGCT-like"/>
</dbReference>
<keyword evidence="2" id="KW-1185">Reference proteome</keyword>
<name>W4LEX0_ENTF1</name>
<evidence type="ECO:0000313" key="2">
    <source>
        <dbReference type="Proteomes" id="UP000019141"/>
    </source>
</evidence>
<evidence type="ECO:0008006" key="3">
    <source>
        <dbReference type="Google" id="ProtNLM"/>
    </source>
</evidence>
<dbReference type="InterPro" id="IPR036568">
    <property type="entry name" value="GGCT-like_sf"/>
</dbReference>
<dbReference type="HOGENOM" id="CLU_088538_1_1_7"/>
<organism evidence="1 2">
    <name type="scientific">Entotheonella factor</name>
    <dbReference type="NCBI Taxonomy" id="1429438"/>
    <lineage>
        <taxon>Bacteria</taxon>
        <taxon>Pseudomonadati</taxon>
        <taxon>Nitrospinota/Tectimicrobiota group</taxon>
        <taxon>Candidatus Tectimicrobiota</taxon>
        <taxon>Candidatus Entotheonellia</taxon>
        <taxon>Candidatus Entotheonellales</taxon>
        <taxon>Candidatus Entotheonellaceae</taxon>
        <taxon>Candidatus Entotheonella</taxon>
    </lineage>
</organism>
<protein>
    <recommendedName>
        <fullName evidence="3">Gamma-glutamylcyclotransferase AIG2-like domain-containing protein</fullName>
    </recommendedName>
</protein>
<reference evidence="1 2" key="1">
    <citation type="journal article" date="2014" name="Nature">
        <title>An environmental bacterial taxon with a large and distinct metabolic repertoire.</title>
        <authorList>
            <person name="Wilson M.C."/>
            <person name="Mori T."/>
            <person name="Ruckert C."/>
            <person name="Uria A.R."/>
            <person name="Helf M.J."/>
            <person name="Takada K."/>
            <person name="Gernert C."/>
            <person name="Steffens U.A."/>
            <person name="Heycke N."/>
            <person name="Schmitt S."/>
            <person name="Rinke C."/>
            <person name="Helfrich E.J."/>
            <person name="Brachmann A.O."/>
            <person name="Gurgui C."/>
            <person name="Wakimoto T."/>
            <person name="Kracht M."/>
            <person name="Crusemann M."/>
            <person name="Hentschel U."/>
            <person name="Abe I."/>
            <person name="Matsunaga S."/>
            <person name="Kalinowski J."/>
            <person name="Takeyama H."/>
            <person name="Piel J."/>
        </authorList>
    </citation>
    <scope>NUCLEOTIDE SEQUENCE [LARGE SCALE GENOMIC DNA]</scope>
    <source>
        <strain evidence="2">TSY1</strain>
    </source>
</reference>
<dbReference type="Gene3D" id="3.10.490.10">
    <property type="entry name" value="Gamma-glutamyl cyclotransferase-like"/>
    <property type="match status" value="1"/>
</dbReference>
<comment type="caution">
    <text evidence="1">The sequence shown here is derived from an EMBL/GenBank/DDBJ whole genome shotgun (WGS) entry which is preliminary data.</text>
</comment>
<dbReference type="AlphaFoldDB" id="W4LEX0"/>
<proteinExistence type="predicted"/>
<gene>
    <name evidence="1" type="ORF">ETSY1_26515</name>
</gene>
<dbReference type="Proteomes" id="UP000019141">
    <property type="component" value="Unassembled WGS sequence"/>
</dbReference>
<sequence length="196" mass="21894">MGQYLFGYGSLIDAESRAKTGDTGRAYPVRVSGLQRAWHVVAPRSGYTVVGVTSRREASCNGVLIEIEPHELPHFDARELFYHRVIVPEQAVTFLSGERLSCPTIWTYMTSCPGEPSRQYPLVQSYIDVILTGCLAIGTDFATEFIETTLGWGPAWLNDRLHPRYQRAMATIPRAAEIDQLLQTLVSHAFSDRSDS</sequence>
<dbReference type="CDD" id="cd06661">
    <property type="entry name" value="GGCT_like"/>
    <property type="match status" value="1"/>
</dbReference>
<dbReference type="EMBL" id="AZHW01000784">
    <property type="protein sequence ID" value="ETW96464.1"/>
    <property type="molecule type" value="Genomic_DNA"/>
</dbReference>
<accession>W4LEX0</accession>
<evidence type="ECO:0000313" key="1">
    <source>
        <dbReference type="EMBL" id="ETW96464.1"/>
    </source>
</evidence>
<dbReference type="SUPFAM" id="SSF110857">
    <property type="entry name" value="Gamma-glutamyl cyclotransferase-like"/>
    <property type="match status" value="1"/>
</dbReference>